<dbReference type="OrthoDB" id="4584900at2759"/>
<protein>
    <recommendedName>
        <fullName evidence="2">Apple domain-containing protein</fullName>
    </recommendedName>
</protein>
<evidence type="ECO:0000259" key="2">
    <source>
        <dbReference type="PROSITE" id="PS50948"/>
    </source>
</evidence>
<evidence type="ECO:0000313" key="3">
    <source>
        <dbReference type="EMBL" id="KAH6898068.1"/>
    </source>
</evidence>
<feature type="domain" description="Apple" evidence="2">
    <location>
        <begin position="49"/>
        <end position="120"/>
    </location>
</feature>
<sequence>MHFLTALAVALPLVSSLPADSSTSSTGSLQLNPPLSSLQTRVFVEEPLCGLVGHDLHNPDSFLTKSFRCVVGDCADLCDSKPECKSYAVSSLGCALYAARVEGNFEENEDSHTTFYDKNCGATSSTSATGVIETSSSTPLPTVTVIRIEDTNGNQLGYMGNDFNLYGERGIIADITAALHVKASYRSGASSLQADVTSDNSAKYADLLALALINGFSSTDSNLGNSYNYAVLGASDKTAPGATPQFNVDNSFTRAINIVEDVESAVWSIHPSTMELLPHWVNTDESLPPIYTCYVQDFLLVTGSVSSLRDAFGVTVTEVRMFFEEHHVV</sequence>
<name>A0A9P9AUP5_9HYPO</name>
<keyword evidence="1" id="KW-0732">Signal</keyword>
<reference evidence="3 4" key="1">
    <citation type="journal article" date="2021" name="Nat. Commun.">
        <title>Genetic determinants of endophytism in the Arabidopsis root mycobiome.</title>
        <authorList>
            <person name="Mesny F."/>
            <person name="Miyauchi S."/>
            <person name="Thiergart T."/>
            <person name="Pickel B."/>
            <person name="Atanasova L."/>
            <person name="Karlsson M."/>
            <person name="Huettel B."/>
            <person name="Barry K.W."/>
            <person name="Haridas S."/>
            <person name="Chen C."/>
            <person name="Bauer D."/>
            <person name="Andreopoulos W."/>
            <person name="Pangilinan J."/>
            <person name="LaButti K."/>
            <person name="Riley R."/>
            <person name="Lipzen A."/>
            <person name="Clum A."/>
            <person name="Drula E."/>
            <person name="Henrissat B."/>
            <person name="Kohler A."/>
            <person name="Grigoriev I.V."/>
            <person name="Martin F.M."/>
            <person name="Hacquard S."/>
        </authorList>
    </citation>
    <scope>NUCLEOTIDE SEQUENCE [LARGE SCALE GENOMIC DNA]</scope>
    <source>
        <strain evidence="3 4">MPI-CAGE-CH-0241</strain>
    </source>
</reference>
<feature type="chain" id="PRO_5040237330" description="Apple domain-containing protein" evidence="1">
    <location>
        <begin position="17"/>
        <end position="329"/>
    </location>
</feature>
<dbReference type="PROSITE" id="PS50948">
    <property type="entry name" value="PAN"/>
    <property type="match status" value="1"/>
</dbReference>
<evidence type="ECO:0000256" key="1">
    <source>
        <dbReference type="SAM" id="SignalP"/>
    </source>
</evidence>
<feature type="signal peptide" evidence="1">
    <location>
        <begin position="1"/>
        <end position="16"/>
    </location>
</feature>
<keyword evidence="4" id="KW-1185">Reference proteome</keyword>
<accession>A0A9P9AUP5</accession>
<dbReference type="AlphaFoldDB" id="A0A9P9AUP5"/>
<dbReference type="EMBL" id="JAGPYM010000002">
    <property type="protein sequence ID" value="KAH6898068.1"/>
    <property type="molecule type" value="Genomic_DNA"/>
</dbReference>
<dbReference type="InterPro" id="IPR003609">
    <property type="entry name" value="Pan_app"/>
</dbReference>
<proteinExistence type="predicted"/>
<evidence type="ECO:0000313" key="4">
    <source>
        <dbReference type="Proteomes" id="UP000777438"/>
    </source>
</evidence>
<organism evidence="3 4">
    <name type="scientific">Thelonectria olida</name>
    <dbReference type="NCBI Taxonomy" id="1576542"/>
    <lineage>
        <taxon>Eukaryota</taxon>
        <taxon>Fungi</taxon>
        <taxon>Dikarya</taxon>
        <taxon>Ascomycota</taxon>
        <taxon>Pezizomycotina</taxon>
        <taxon>Sordariomycetes</taxon>
        <taxon>Hypocreomycetidae</taxon>
        <taxon>Hypocreales</taxon>
        <taxon>Nectriaceae</taxon>
        <taxon>Thelonectria</taxon>
    </lineage>
</organism>
<dbReference type="Proteomes" id="UP000777438">
    <property type="component" value="Unassembled WGS sequence"/>
</dbReference>
<gene>
    <name evidence="3" type="ORF">B0T10DRAFT_543103</name>
</gene>
<comment type="caution">
    <text evidence="3">The sequence shown here is derived from an EMBL/GenBank/DDBJ whole genome shotgun (WGS) entry which is preliminary data.</text>
</comment>